<proteinExistence type="predicted"/>
<dbReference type="InterPro" id="IPR000315">
    <property type="entry name" value="Znf_B-box"/>
</dbReference>
<dbReference type="InterPro" id="IPR017907">
    <property type="entry name" value="Znf_RING_CS"/>
</dbReference>
<dbReference type="Pfam" id="PF00643">
    <property type="entry name" value="zf-B_box"/>
    <property type="match status" value="1"/>
</dbReference>
<dbReference type="InterPro" id="IPR001841">
    <property type="entry name" value="Znf_RING"/>
</dbReference>
<dbReference type="Pfam" id="PF00097">
    <property type="entry name" value="zf-C3HC4"/>
    <property type="match status" value="1"/>
</dbReference>
<evidence type="ECO:0000259" key="6">
    <source>
        <dbReference type="PROSITE" id="PS50119"/>
    </source>
</evidence>
<organism evidence="7 8">
    <name type="scientific">Takifugu flavidus</name>
    <name type="common">sansaifugu</name>
    <dbReference type="NCBI Taxonomy" id="433684"/>
    <lineage>
        <taxon>Eukaryota</taxon>
        <taxon>Metazoa</taxon>
        <taxon>Chordata</taxon>
        <taxon>Craniata</taxon>
        <taxon>Vertebrata</taxon>
        <taxon>Euteleostomi</taxon>
        <taxon>Actinopterygii</taxon>
        <taxon>Neopterygii</taxon>
        <taxon>Teleostei</taxon>
        <taxon>Neoteleostei</taxon>
        <taxon>Acanthomorphata</taxon>
        <taxon>Eupercaria</taxon>
        <taxon>Tetraodontiformes</taxon>
        <taxon>Tetradontoidea</taxon>
        <taxon>Tetraodontidae</taxon>
        <taxon>Takifugu</taxon>
    </lineage>
</organism>
<evidence type="ECO:0000256" key="3">
    <source>
        <dbReference type="ARBA" id="ARBA00022833"/>
    </source>
</evidence>
<evidence type="ECO:0000256" key="1">
    <source>
        <dbReference type="ARBA" id="ARBA00022723"/>
    </source>
</evidence>
<dbReference type="Gene3D" id="3.30.160.60">
    <property type="entry name" value="Classic Zinc Finger"/>
    <property type="match status" value="1"/>
</dbReference>
<protein>
    <submittedName>
        <fullName evidence="7">Tripartite motif-containing protein 65</fullName>
    </submittedName>
</protein>
<dbReference type="Proteomes" id="UP000324091">
    <property type="component" value="Unassembled WGS sequence"/>
</dbReference>
<dbReference type="InterPro" id="IPR013083">
    <property type="entry name" value="Znf_RING/FYVE/PHD"/>
</dbReference>
<keyword evidence="8" id="KW-1185">Reference proteome</keyword>
<dbReference type="InterPro" id="IPR018957">
    <property type="entry name" value="Znf_C3HC4_RING-type"/>
</dbReference>
<dbReference type="Gene3D" id="3.30.40.10">
    <property type="entry name" value="Zinc/RING finger domain, C3HC4 (zinc finger)"/>
    <property type="match status" value="1"/>
</dbReference>
<dbReference type="PROSITE" id="PS00518">
    <property type="entry name" value="ZF_RING_1"/>
    <property type="match status" value="1"/>
</dbReference>
<evidence type="ECO:0000259" key="5">
    <source>
        <dbReference type="PROSITE" id="PS50089"/>
    </source>
</evidence>
<dbReference type="SMART" id="SM00336">
    <property type="entry name" value="BBOX"/>
    <property type="match status" value="1"/>
</dbReference>
<dbReference type="SUPFAM" id="SSF57850">
    <property type="entry name" value="RING/U-box"/>
    <property type="match status" value="1"/>
</dbReference>
<feature type="domain" description="B box-type" evidence="6">
    <location>
        <begin position="93"/>
        <end position="133"/>
    </location>
</feature>
<accession>A0A5C6MID4</accession>
<dbReference type="EMBL" id="RHFK02000068">
    <property type="protein sequence ID" value="TWW54852.1"/>
    <property type="molecule type" value="Genomic_DNA"/>
</dbReference>
<dbReference type="PANTHER" id="PTHR25465:SF32">
    <property type="entry name" value="BLOODTHIRSTY-RELATED GENE FAMILY, MEMBER 16 ISOFORM X1-RELATED"/>
    <property type="match status" value="1"/>
</dbReference>
<keyword evidence="3" id="KW-0862">Zinc</keyword>
<keyword evidence="1" id="KW-0479">Metal-binding</keyword>
<gene>
    <name evidence="7" type="ORF">D4764_0126470</name>
</gene>
<evidence type="ECO:0000313" key="7">
    <source>
        <dbReference type="EMBL" id="TWW54852.1"/>
    </source>
</evidence>
<evidence type="ECO:0000256" key="2">
    <source>
        <dbReference type="ARBA" id="ARBA00022771"/>
    </source>
</evidence>
<dbReference type="PANTHER" id="PTHR25465">
    <property type="entry name" value="B-BOX DOMAIN CONTAINING"/>
    <property type="match status" value="1"/>
</dbReference>
<dbReference type="CDD" id="cd19769">
    <property type="entry name" value="Bbox2_TRIM16-like"/>
    <property type="match status" value="1"/>
</dbReference>
<reference evidence="7 8" key="1">
    <citation type="submission" date="2019-04" db="EMBL/GenBank/DDBJ databases">
        <title>Chromosome genome assembly for Takifugu flavidus.</title>
        <authorList>
            <person name="Xiao S."/>
        </authorList>
    </citation>
    <scope>NUCLEOTIDE SEQUENCE [LARGE SCALE GENOMIC DNA]</scope>
    <source>
        <strain evidence="7">HTHZ2018</strain>
        <tissue evidence="7">Muscle</tissue>
    </source>
</reference>
<keyword evidence="2 4" id="KW-0863">Zinc-finger</keyword>
<dbReference type="SUPFAM" id="SSF57845">
    <property type="entry name" value="B-box zinc-binding domain"/>
    <property type="match status" value="1"/>
</dbReference>
<dbReference type="InterPro" id="IPR051051">
    <property type="entry name" value="E3_ubiq-ligase_TRIM/RNF"/>
</dbReference>
<comment type="caution">
    <text evidence="7">The sequence shown here is derived from an EMBL/GenBank/DDBJ whole genome shotgun (WGS) entry which is preliminary data.</text>
</comment>
<dbReference type="GO" id="GO:0008270">
    <property type="term" value="F:zinc ion binding"/>
    <property type="evidence" value="ECO:0007669"/>
    <property type="project" value="UniProtKB-KW"/>
</dbReference>
<evidence type="ECO:0000313" key="8">
    <source>
        <dbReference type="Proteomes" id="UP000324091"/>
    </source>
</evidence>
<dbReference type="PROSITE" id="PS50089">
    <property type="entry name" value="ZF_RING_2"/>
    <property type="match status" value="1"/>
</dbReference>
<dbReference type="AlphaFoldDB" id="A0A5C6MID4"/>
<feature type="domain" description="RING-type" evidence="5">
    <location>
        <begin position="9"/>
        <end position="34"/>
    </location>
</feature>
<evidence type="ECO:0000256" key="4">
    <source>
        <dbReference type="PROSITE-ProRule" id="PRU00024"/>
    </source>
</evidence>
<sequence>MFSVSPSIPCGHSFCFSCITSHWENASVSCPKCQTVFDGRPELCENFAKEMSEKIRLRSRMRPCPWRKASHLEPHLRVATLKIHKLTKPVAMLEKRMCKRHQRLLELFCRSDQKCVCLLCTESEHRGHHTVPVERESQGKKIQMKRIQDDVQQMIQERMQKVREIKHCVELSKVSFTL</sequence>
<name>A0A5C6MID4_9TELE</name>
<dbReference type="PROSITE" id="PS50119">
    <property type="entry name" value="ZF_BBOX"/>
    <property type="match status" value="1"/>
</dbReference>